<evidence type="ECO:0000313" key="2">
    <source>
        <dbReference type="EMBL" id="KAK2658058.1"/>
    </source>
</evidence>
<dbReference type="PANTHER" id="PTHR48258:SF8">
    <property type="entry name" value="DUF4216 DOMAIN-CONTAINING PROTEIN"/>
    <property type="match status" value="1"/>
</dbReference>
<evidence type="ECO:0000259" key="1">
    <source>
        <dbReference type="Pfam" id="PF13960"/>
    </source>
</evidence>
<dbReference type="Pfam" id="PF13960">
    <property type="entry name" value="DUF4218"/>
    <property type="match status" value="1"/>
</dbReference>
<proteinExistence type="predicted"/>
<gene>
    <name evidence="2" type="ORF">Ddye_011110</name>
</gene>
<organism evidence="2 3">
    <name type="scientific">Dipteronia dyeriana</name>
    <dbReference type="NCBI Taxonomy" id="168575"/>
    <lineage>
        <taxon>Eukaryota</taxon>
        <taxon>Viridiplantae</taxon>
        <taxon>Streptophyta</taxon>
        <taxon>Embryophyta</taxon>
        <taxon>Tracheophyta</taxon>
        <taxon>Spermatophyta</taxon>
        <taxon>Magnoliopsida</taxon>
        <taxon>eudicotyledons</taxon>
        <taxon>Gunneridae</taxon>
        <taxon>Pentapetalae</taxon>
        <taxon>rosids</taxon>
        <taxon>malvids</taxon>
        <taxon>Sapindales</taxon>
        <taxon>Sapindaceae</taxon>
        <taxon>Hippocastanoideae</taxon>
        <taxon>Acereae</taxon>
        <taxon>Dipteronia</taxon>
    </lineage>
</organism>
<name>A0AAD9XFF7_9ROSI</name>
<dbReference type="AlphaFoldDB" id="A0AAD9XFF7"/>
<reference evidence="2" key="1">
    <citation type="journal article" date="2023" name="Plant J.">
        <title>Genome sequences and population genomics provide insights into the demographic history, inbreeding, and mutation load of two 'living fossil' tree species of Dipteronia.</title>
        <authorList>
            <person name="Feng Y."/>
            <person name="Comes H.P."/>
            <person name="Chen J."/>
            <person name="Zhu S."/>
            <person name="Lu R."/>
            <person name="Zhang X."/>
            <person name="Li P."/>
            <person name="Qiu J."/>
            <person name="Olsen K.M."/>
            <person name="Qiu Y."/>
        </authorList>
    </citation>
    <scope>NUCLEOTIDE SEQUENCE</scope>
    <source>
        <strain evidence="2">KIB01</strain>
    </source>
</reference>
<dbReference type="EMBL" id="JANJYI010000003">
    <property type="protein sequence ID" value="KAK2658058.1"/>
    <property type="molecule type" value="Genomic_DNA"/>
</dbReference>
<accession>A0AAD9XFF7</accession>
<feature type="domain" description="DUF4218" evidence="1">
    <location>
        <begin position="62"/>
        <end position="107"/>
    </location>
</feature>
<dbReference type="PANTHER" id="PTHR48258">
    <property type="entry name" value="DUF4218 DOMAIN-CONTAINING PROTEIN-RELATED"/>
    <property type="match status" value="1"/>
</dbReference>
<dbReference type="Proteomes" id="UP001280121">
    <property type="component" value="Unassembled WGS sequence"/>
</dbReference>
<evidence type="ECO:0000313" key="3">
    <source>
        <dbReference type="Proteomes" id="UP001280121"/>
    </source>
</evidence>
<protein>
    <recommendedName>
        <fullName evidence="1">DUF4218 domain-containing protein</fullName>
    </recommendedName>
</protein>
<comment type="caution">
    <text evidence="2">The sequence shown here is derived from an EMBL/GenBank/DDBJ whole genome shotgun (WGS) entry which is preliminary data.</text>
</comment>
<dbReference type="InterPro" id="IPR025452">
    <property type="entry name" value="DUF4218"/>
</dbReference>
<sequence length="117" mass="13240">MHIEKYICESLVGTLLNINGKTKDGVNSRRDLQALGIRHELHVKECGNRLFLPATPHMLSKVLKGYVRNRARQEGCIAECYLADECMQFCSKYLPQIADVGNKDDRNQDVVYGSVVE</sequence>
<keyword evidence="3" id="KW-1185">Reference proteome</keyword>